<dbReference type="EMBL" id="MFZG01000020">
    <property type="protein sequence ID" value="OGK16641.1"/>
    <property type="molecule type" value="Genomic_DNA"/>
</dbReference>
<sequence>MVKNYTPVDNLVKKHKKSLAVGRPKEAEPVPRSKEKYIIKEAVEHKPEEEVRPFVQSRAETLEIPPDLQKHGLEPVSGTNFPSYQNIKTPLSDEKIIAGRHEPVTSSLRWLSALAEYILAQAHLALKIVHGKIIRVVRS</sequence>
<evidence type="ECO:0000313" key="1">
    <source>
        <dbReference type="EMBL" id="OGK16641.1"/>
    </source>
</evidence>
<dbReference type="AlphaFoldDB" id="A0A1F7GCC6"/>
<organism evidence="1 2">
    <name type="scientific">Candidatus Roizmanbacteria bacterium RIFCSPHIGHO2_01_FULL_39_12c</name>
    <dbReference type="NCBI Taxonomy" id="1802031"/>
    <lineage>
        <taxon>Bacteria</taxon>
        <taxon>Candidatus Roizmaniibacteriota</taxon>
    </lineage>
</organism>
<reference evidence="1 2" key="1">
    <citation type="journal article" date="2016" name="Nat. Commun.">
        <title>Thousands of microbial genomes shed light on interconnected biogeochemical processes in an aquifer system.</title>
        <authorList>
            <person name="Anantharaman K."/>
            <person name="Brown C.T."/>
            <person name="Hug L.A."/>
            <person name="Sharon I."/>
            <person name="Castelle C.J."/>
            <person name="Probst A.J."/>
            <person name="Thomas B.C."/>
            <person name="Singh A."/>
            <person name="Wilkins M.J."/>
            <person name="Karaoz U."/>
            <person name="Brodie E.L."/>
            <person name="Williams K.H."/>
            <person name="Hubbard S.S."/>
            <person name="Banfield J.F."/>
        </authorList>
    </citation>
    <scope>NUCLEOTIDE SEQUENCE [LARGE SCALE GENOMIC DNA]</scope>
</reference>
<name>A0A1F7GCC6_9BACT</name>
<accession>A0A1F7GCC6</accession>
<gene>
    <name evidence="1" type="ORF">A2774_03245</name>
</gene>
<proteinExistence type="predicted"/>
<dbReference type="Proteomes" id="UP000177208">
    <property type="component" value="Unassembled WGS sequence"/>
</dbReference>
<comment type="caution">
    <text evidence="1">The sequence shown here is derived from an EMBL/GenBank/DDBJ whole genome shotgun (WGS) entry which is preliminary data.</text>
</comment>
<protein>
    <submittedName>
        <fullName evidence="1">Uncharacterized protein</fullName>
    </submittedName>
</protein>
<evidence type="ECO:0000313" key="2">
    <source>
        <dbReference type="Proteomes" id="UP000177208"/>
    </source>
</evidence>